<protein>
    <submittedName>
        <fullName evidence="1">Uncharacterized protein</fullName>
    </submittedName>
</protein>
<accession>A0AAV7U0K9</accession>
<evidence type="ECO:0000313" key="1">
    <source>
        <dbReference type="EMBL" id="KAJ1182293.1"/>
    </source>
</evidence>
<proteinExistence type="predicted"/>
<evidence type="ECO:0000313" key="2">
    <source>
        <dbReference type="Proteomes" id="UP001066276"/>
    </source>
</evidence>
<keyword evidence="2" id="KW-1185">Reference proteome</keyword>
<name>A0AAV7U0K9_PLEWA</name>
<gene>
    <name evidence="1" type="ORF">NDU88_007485</name>
</gene>
<feature type="non-terminal residue" evidence="1">
    <location>
        <position position="66"/>
    </location>
</feature>
<feature type="non-terminal residue" evidence="1">
    <location>
        <position position="1"/>
    </location>
</feature>
<dbReference type="EMBL" id="JANPWB010000006">
    <property type="protein sequence ID" value="KAJ1182293.1"/>
    <property type="molecule type" value="Genomic_DNA"/>
</dbReference>
<comment type="caution">
    <text evidence="1">The sequence shown here is derived from an EMBL/GenBank/DDBJ whole genome shotgun (WGS) entry which is preliminary data.</text>
</comment>
<organism evidence="1 2">
    <name type="scientific">Pleurodeles waltl</name>
    <name type="common">Iberian ribbed newt</name>
    <dbReference type="NCBI Taxonomy" id="8319"/>
    <lineage>
        <taxon>Eukaryota</taxon>
        <taxon>Metazoa</taxon>
        <taxon>Chordata</taxon>
        <taxon>Craniata</taxon>
        <taxon>Vertebrata</taxon>
        <taxon>Euteleostomi</taxon>
        <taxon>Amphibia</taxon>
        <taxon>Batrachia</taxon>
        <taxon>Caudata</taxon>
        <taxon>Salamandroidea</taxon>
        <taxon>Salamandridae</taxon>
        <taxon>Pleurodelinae</taxon>
        <taxon>Pleurodeles</taxon>
    </lineage>
</organism>
<reference evidence="1" key="1">
    <citation type="journal article" date="2022" name="bioRxiv">
        <title>Sequencing and chromosome-scale assembly of the giantPleurodeles waltlgenome.</title>
        <authorList>
            <person name="Brown T."/>
            <person name="Elewa A."/>
            <person name="Iarovenko S."/>
            <person name="Subramanian E."/>
            <person name="Araus A.J."/>
            <person name="Petzold A."/>
            <person name="Susuki M."/>
            <person name="Suzuki K.-i.T."/>
            <person name="Hayashi T."/>
            <person name="Toyoda A."/>
            <person name="Oliveira C."/>
            <person name="Osipova E."/>
            <person name="Leigh N.D."/>
            <person name="Simon A."/>
            <person name="Yun M.H."/>
        </authorList>
    </citation>
    <scope>NUCLEOTIDE SEQUENCE</scope>
    <source>
        <strain evidence="1">20211129_DDA</strain>
        <tissue evidence="1">Liver</tissue>
    </source>
</reference>
<dbReference type="AlphaFoldDB" id="A0AAV7U0K9"/>
<dbReference type="Proteomes" id="UP001066276">
    <property type="component" value="Chromosome 3_2"/>
</dbReference>
<sequence>AYPQCTYILCSYALTVHTLGAPTYSAVMLLQCIPSVPLHTLQLCSYSACPQRPYILCSYALTVHAL</sequence>